<feature type="compositionally biased region" description="Basic and acidic residues" evidence="1">
    <location>
        <begin position="39"/>
        <end position="48"/>
    </location>
</feature>
<evidence type="ECO:0000256" key="1">
    <source>
        <dbReference type="SAM" id="MobiDB-lite"/>
    </source>
</evidence>
<proteinExistence type="predicted"/>
<accession>A0A318Z5R6</accession>
<protein>
    <submittedName>
        <fullName evidence="2">Uncharacterized protein</fullName>
    </submittedName>
</protein>
<gene>
    <name evidence="2" type="ORF">BP01DRAFT_163487</name>
</gene>
<keyword evidence="3" id="KW-1185">Reference proteome</keyword>
<feature type="region of interest" description="Disordered" evidence="1">
    <location>
        <begin position="37"/>
        <end position="73"/>
    </location>
</feature>
<feature type="region of interest" description="Disordered" evidence="1">
    <location>
        <begin position="99"/>
        <end position="138"/>
    </location>
</feature>
<evidence type="ECO:0000313" key="3">
    <source>
        <dbReference type="Proteomes" id="UP000248349"/>
    </source>
</evidence>
<feature type="compositionally biased region" description="Polar residues" evidence="1">
    <location>
        <begin position="115"/>
        <end position="124"/>
    </location>
</feature>
<dbReference type="EMBL" id="KZ821261">
    <property type="protein sequence ID" value="PYH41697.1"/>
    <property type="molecule type" value="Genomic_DNA"/>
</dbReference>
<dbReference type="Proteomes" id="UP000248349">
    <property type="component" value="Unassembled WGS sequence"/>
</dbReference>
<reference evidence="2 3" key="1">
    <citation type="submission" date="2016-12" db="EMBL/GenBank/DDBJ databases">
        <title>The genomes of Aspergillus section Nigri reveals drivers in fungal speciation.</title>
        <authorList>
            <consortium name="DOE Joint Genome Institute"/>
            <person name="Vesth T.C."/>
            <person name="Nybo J."/>
            <person name="Theobald S."/>
            <person name="Brandl J."/>
            <person name="Frisvad J.C."/>
            <person name="Nielsen K.F."/>
            <person name="Lyhne E.K."/>
            <person name="Kogle M.E."/>
            <person name="Kuo A."/>
            <person name="Riley R."/>
            <person name="Clum A."/>
            <person name="Nolan M."/>
            <person name="Lipzen A."/>
            <person name="Salamov A."/>
            <person name="Henrissat B."/>
            <person name="Wiebenga A."/>
            <person name="De Vries R.P."/>
            <person name="Grigoriev I.V."/>
            <person name="Mortensen U.H."/>
            <person name="Andersen M.R."/>
            <person name="Baker S.E."/>
        </authorList>
    </citation>
    <scope>NUCLEOTIDE SEQUENCE [LARGE SCALE GENOMIC DNA]</scope>
    <source>
        <strain evidence="2 3">JOP 1030-1</strain>
    </source>
</reference>
<dbReference type="AlphaFoldDB" id="A0A318Z5R6"/>
<sequence>MGRCKAEKHRKARPSVFRTAAAGVKAWLTDSRLATKLQGKKEQAEGKQTRRRKDAFSGQAKVTGDEHPLTHSLSRSVAQSLNRSINYSLKSLTVLVGLTDPARDEGRKRRPWHAAQQTRSSNLIRSWEHRPWNGDNTA</sequence>
<dbReference type="GeneID" id="37071944"/>
<organism evidence="2 3">
    <name type="scientific">Aspergillus saccharolyticus JOP 1030-1</name>
    <dbReference type="NCBI Taxonomy" id="1450539"/>
    <lineage>
        <taxon>Eukaryota</taxon>
        <taxon>Fungi</taxon>
        <taxon>Dikarya</taxon>
        <taxon>Ascomycota</taxon>
        <taxon>Pezizomycotina</taxon>
        <taxon>Eurotiomycetes</taxon>
        <taxon>Eurotiomycetidae</taxon>
        <taxon>Eurotiales</taxon>
        <taxon>Aspergillaceae</taxon>
        <taxon>Aspergillus</taxon>
        <taxon>Aspergillus subgen. Circumdati</taxon>
    </lineage>
</organism>
<evidence type="ECO:0000313" key="2">
    <source>
        <dbReference type="EMBL" id="PYH41697.1"/>
    </source>
</evidence>
<name>A0A318Z5R6_9EURO</name>
<dbReference type="RefSeq" id="XP_025427679.1">
    <property type="nucleotide sequence ID" value="XM_025570716.1"/>
</dbReference>